<dbReference type="InterPro" id="IPR001647">
    <property type="entry name" value="HTH_TetR"/>
</dbReference>
<dbReference type="InterPro" id="IPR009057">
    <property type="entry name" value="Homeodomain-like_sf"/>
</dbReference>
<name>A0ABW2GGM0_9ACTN</name>
<keyword evidence="5" id="KW-1185">Reference proteome</keyword>
<feature type="domain" description="HTH tetR-type" evidence="3">
    <location>
        <begin position="2"/>
        <end position="62"/>
    </location>
</feature>
<sequence>MPTAREGLLDAAYAALGDRPWAGVRMVDVAAAAGVSRQTLYNEFGSKDGLAQALLRREAAAYLAGVERALADAERSGADIAGRLAALGEWTLRTARANPLVRAVLTGCWGARLPVPQRSARTALPGQRGAGQRGPGVAAPVESPAEMVDKVCERAVAALAVDWPGGAQPAAVCEHFTRITLSLVVAPGAKGDGLAETAAALLAGPSSVAAGARELQADDAGDDQ</sequence>
<dbReference type="InterPro" id="IPR050109">
    <property type="entry name" value="HTH-type_TetR-like_transc_reg"/>
</dbReference>
<dbReference type="PANTHER" id="PTHR30055">
    <property type="entry name" value="HTH-TYPE TRANSCRIPTIONAL REGULATOR RUTR"/>
    <property type="match status" value="1"/>
</dbReference>
<evidence type="ECO:0000259" key="3">
    <source>
        <dbReference type="PROSITE" id="PS50977"/>
    </source>
</evidence>
<gene>
    <name evidence="4" type="ORF">ACFQLX_16690</name>
</gene>
<dbReference type="Proteomes" id="UP001596413">
    <property type="component" value="Unassembled WGS sequence"/>
</dbReference>
<dbReference type="EMBL" id="JBHSZO010000025">
    <property type="protein sequence ID" value="MFC7219787.1"/>
    <property type="molecule type" value="Genomic_DNA"/>
</dbReference>
<proteinExistence type="predicted"/>
<dbReference type="Pfam" id="PF00440">
    <property type="entry name" value="TetR_N"/>
    <property type="match status" value="1"/>
</dbReference>
<dbReference type="PROSITE" id="PS50977">
    <property type="entry name" value="HTH_TETR_2"/>
    <property type="match status" value="1"/>
</dbReference>
<comment type="caution">
    <text evidence="4">The sequence shown here is derived from an EMBL/GenBank/DDBJ whole genome shotgun (WGS) entry which is preliminary data.</text>
</comment>
<organism evidence="4 5">
    <name type="scientific">Streptomyces polyrhachis</name>
    <dbReference type="NCBI Taxonomy" id="1282885"/>
    <lineage>
        <taxon>Bacteria</taxon>
        <taxon>Bacillati</taxon>
        <taxon>Actinomycetota</taxon>
        <taxon>Actinomycetes</taxon>
        <taxon>Kitasatosporales</taxon>
        <taxon>Streptomycetaceae</taxon>
        <taxon>Streptomyces</taxon>
    </lineage>
</organism>
<evidence type="ECO:0000313" key="5">
    <source>
        <dbReference type="Proteomes" id="UP001596413"/>
    </source>
</evidence>
<dbReference type="Gene3D" id="1.10.357.10">
    <property type="entry name" value="Tetracycline Repressor, domain 2"/>
    <property type="match status" value="1"/>
</dbReference>
<evidence type="ECO:0000256" key="2">
    <source>
        <dbReference type="PROSITE-ProRule" id="PRU00335"/>
    </source>
</evidence>
<keyword evidence="1 2" id="KW-0238">DNA-binding</keyword>
<dbReference type="PRINTS" id="PR00455">
    <property type="entry name" value="HTHTETR"/>
</dbReference>
<dbReference type="SUPFAM" id="SSF46689">
    <property type="entry name" value="Homeodomain-like"/>
    <property type="match status" value="1"/>
</dbReference>
<dbReference type="RefSeq" id="WP_386415873.1">
    <property type="nucleotide sequence ID" value="NZ_JBHSZO010000025.1"/>
</dbReference>
<reference evidence="5" key="1">
    <citation type="journal article" date="2019" name="Int. J. Syst. Evol. Microbiol.">
        <title>The Global Catalogue of Microorganisms (GCM) 10K type strain sequencing project: providing services to taxonomists for standard genome sequencing and annotation.</title>
        <authorList>
            <consortium name="The Broad Institute Genomics Platform"/>
            <consortium name="The Broad Institute Genome Sequencing Center for Infectious Disease"/>
            <person name="Wu L."/>
            <person name="Ma J."/>
        </authorList>
    </citation>
    <scope>NUCLEOTIDE SEQUENCE [LARGE SCALE GENOMIC DNA]</scope>
    <source>
        <strain evidence="5">CGMCC 1.13681</strain>
    </source>
</reference>
<dbReference type="PANTHER" id="PTHR30055:SF146">
    <property type="entry name" value="HTH-TYPE TRANSCRIPTIONAL DUAL REGULATOR CECR"/>
    <property type="match status" value="1"/>
</dbReference>
<feature type="DNA-binding region" description="H-T-H motif" evidence="2">
    <location>
        <begin position="25"/>
        <end position="44"/>
    </location>
</feature>
<accession>A0ABW2GGM0</accession>
<evidence type="ECO:0000256" key="1">
    <source>
        <dbReference type="ARBA" id="ARBA00023125"/>
    </source>
</evidence>
<protein>
    <submittedName>
        <fullName evidence="4">TetR/AcrR family transcriptional regulator</fullName>
    </submittedName>
</protein>
<evidence type="ECO:0000313" key="4">
    <source>
        <dbReference type="EMBL" id="MFC7219787.1"/>
    </source>
</evidence>